<keyword evidence="3" id="KW-0520">NAD</keyword>
<dbReference type="PANTHER" id="PTHR11496:SF102">
    <property type="entry name" value="ALCOHOL DEHYDROGENASE 4"/>
    <property type="match status" value="1"/>
</dbReference>
<accession>A0ABU7FU07</accession>
<dbReference type="GO" id="GO:0018506">
    <property type="term" value="F:maleylacetate reductase activity"/>
    <property type="evidence" value="ECO:0007669"/>
    <property type="project" value="UniProtKB-EC"/>
</dbReference>
<name>A0ABU7FU07_9ACTN</name>
<dbReference type="Pfam" id="PF25137">
    <property type="entry name" value="ADH_Fe_C"/>
    <property type="match status" value="1"/>
</dbReference>
<protein>
    <submittedName>
        <fullName evidence="6">Maleylacetate reductase</fullName>
        <ecNumber evidence="6">1.3.1.32</ecNumber>
    </submittedName>
</protein>
<comment type="similarity">
    <text evidence="1">Belongs to the iron-containing alcohol dehydrogenase family.</text>
</comment>
<evidence type="ECO:0000259" key="4">
    <source>
        <dbReference type="Pfam" id="PF00465"/>
    </source>
</evidence>
<dbReference type="SUPFAM" id="SSF56796">
    <property type="entry name" value="Dehydroquinate synthase-like"/>
    <property type="match status" value="1"/>
</dbReference>
<keyword evidence="7" id="KW-1185">Reference proteome</keyword>
<dbReference type="InterPro" id="IPR034786">
    <property type="entry name" value="MAR"/>
</dbReference>
<sequence>MTAQSSGVAFADAFTTGFTYDALPMHVRFGPGVIAELGAELGRLGLGRALVLCSPEQEKTGELAAEALRGRAAGVLAQARMHVPIEVAHLARERAAALGADACVAVGGGSAIGLGKAVALEQGLPIVAVPTTYAGSEMTPVWGLTEGGRKRTGRDPRVLPVSVLYDPELTADLPIGMSVTSGLNAVAHAVESLYAPDSSPIVSMMAEEGVRAMTAALPAIVAAGSDRDARARALFGAWLCGACLGATTMSLHHKLCHALGGTLDLPHAPTHTAVLPHALAYNQRATPAAVAALSRALGAGNPARALWDLAGELGAPRSLAELGMAEADIARIAEQVVTSPYANPVPVTRDGVVRLLQAAWAGEPPAVGLAGEVVA</sequence>
<evidence type="ECO:0000256" key="2">
    <source>
        <dbReference type="ARBA" id="ARBA00023002"/>
    </source>
</evidence>
<dbReference type="InterPro" id="IPR056798">
    <property type="entry name" value="ADH_Fe_C"/>
</dbReference>
<dbReference type="CDD" id="cd08177">
    <property type="entry name" value="MAR"/>
    <property type="match status" value="1"/>
</dbReference>
<evidence type="ECO:0000256" key="3">
    <source>
        <dbReference type="ARBA" id="ARBA00023027"/>
    </source>
</evidence>
<evidence type="ECO:0000313" key="6">
    <source>
        <dbReference type="EMBL" id="MED7827595.1"/>
    </source>
</evidence>
<comment type="caution">
    <text evidence="6">The sequence shown here is derived from an EMBL/GenBank/DDBJ whole genome shotgun (WGS) entry which is preliminary data.</text>
</comment>
<feature type="domain" description="Alcohol dehydrogenase iron-type/glycerol dehydrogenase GldA" evidence="4">
    <location>
        <begin position="24"/>
        <end position="167"/>
    </location>
</feature>
<dbReference type="InterPro" id="IPR001670">
    <property type="entry name" value="ADH_Fe/GldA"/>
</dbReference>
<keyword evidence="2 6" id="KW-0560">Oxidoreductase</keyword>
<dbReference type="EMBL" id="JAYWVC010000249">
    <property type="protein sequence ID" value="MED7827595.1"/>
    <property type="molecule type" value="Genomic_DNA"/>
</dbReference>
<reference evidence="6" key="1">
    <citation type="submission" date="2024-01" db="EMBL/GenBank/DDBJ databases">
        <title>First draft genome sequence data of TA4-1, the type strain of Gram-positive actinobacterium Streptomyces chiangmaiensis.</title>
        <authorList>
            <person name="Yasawong M."/>
            <person name="Nantapong N."/>
        </authorList>
    </citation>
    <scope>NUCLEOTIDE SEQUENCE</scope>
    <source>
        <strain evidence="6">TA4-1</strain>
    </source>
</reference>
<dbReference type="EC" id="1.3.1.32" evidence="6"/>
<feature type="domain" description="Fe-containing alcohol dehydrogenase-like C-terminal" evidence="5">
    <location>
        <begin position="179"/>
        <end position="360"/>
    </location>
</feature>
<dbReference type="Gene3D" id="3.40.50.1970">
    <property type="match status" value="1"/>
</dbReference>
<dbReference type="Proteomes" id="UP001333996">
    <property type="component" value="Unassembled WGS sequence"/>
</dbReference>
<evidence type="ECO:0000313" key="7">
    <source>
        <dbReference type="Proteomes" id="UP001333996"/>
    </source>
</evidence>
<proteinExistence type="inferred from homology"/>
<organism evidence="6 7">
    <name type="scientific">Streptomyces chiangmaiensis</name>
    <dbReference type="NCBI Taxonomy" id="766497"/>
    <lineage>
        <taxon>Bacteria</taxon>
        <taxon>Bacillati</taxon>
        <taxon>Actinomycetota</taxon>
        <taxon>Actinomycetes</taxon>
        <taxon>Kitasatosporales</taxon>
        <taxon>Streptomycetaceae</taxon>
        <taxon>Streptomyces</taxon>
    </lineage>
</organism>
<dbReference type="Gene3D" id="1.20.1090.10">
    <property type="entry name" value="Dehydroquinate synthase-like - alpha domain"/>
    <property type="match status" value="1"/>
</dbReference>
<dbReference type="RefSeq" id="WP_329511971.1">
    <property type="nucleotide sequence ID" value="NZ_BAAAYZ010000031.1"/>
</dbReference>
<dbReference type="Pfam" id="PF00465">
    <property type="entry name" value="Fe-ADH"/>
    <property type="match status" value="1"/>
</dbReference>
<evidence type="ECO:0000256" key="1">
    <source>
        <dbReference type="ARBA" id="ARBA00007358"/>
    </source>
</evidence>
<evidence type="ECO:0000259" key="5">
    <source>
        <dbReference type="Pfam" id="PF25137"/>
    </source>
</evidence>
<dbReference type="InterPro" id="IPR039697">
    <property type="entry name" value="Alcohol_dehydrogenase_Fe"/>
</dbReference>
<gene>
    <name evidence="6" type="ORF">VXC91_38330</name>
</gene>
<dbReference type="PANTHER" id="PTHR11496">
    <property type="entry name" value="ALCOHOL DEHYDROGENASE"/>
    <property type="match status" value="1"/>
</dbReference>